<evidence type="ECO:0000256" key="7">
    <source>
        <dbReference type="ARBA" id="ARBA00022989"/>
    </source>
</evidence>
<dbReference type="GeneID" id="104755549"/>
<feature type="transmembrane region" description="Helical" evidence="9">
    <location>
        <begin position="20"/>
        <end position="38"/>
    </location>
</feature>
<feature type="transmembrane region" description="Helical" evidence="9">
    <location>
        <begin position="198"/>
        <end position="226"/>
    </location>
</feature>
<keyword evidence="10" id="KW-1185">Reference proteome</keyword>
<keyword evidence="6" id="KW-0256">Endoplasmic reticulum</keyword>
<feature type="transmembrane region" description="Helical" evidence="9">
    <location>
        <begin position="105"/>
        <end position="124"/>
    </location>
</feature>
<accession>A0ABM0WU90</accession>
<evidence type="ECO:0000256" key="9">
    <source>
        <dbReference type="SAM" id="Phobius"/>
    </source>
</evidence>
<keyword evidence="5 9" id="KW-0812">Transmembrane</keyword>
<evidence type="ECO:0000256" key="6">
    <source>
        <dbReference type="ARBA" id="ARBA00022824"/>
    </source>
</evidence>
<comment type="subcellular location">
    <subcellularLocation>
        <location evidence="1">Endoplasmic reticulum membrane</location>
        <topology evidence="1">Multi-pass membrane protein</topology>
    </subcellularLocation>
</comment>
<comment type="pathway">
    <text evidence="2">Glycolipid biosynthesis; glycosylphosphatidylinositol-anchor biosynthesis.</text>
</comment>
<gene>
    <name evidence="11" type="primary">LOC104755549</name>
</gene>
<evidence type="ECO:0000256" key="5">
    <source>
        <dbReference type="ARBA" id="ARBA00022692"/>
    </source>
</evidence>
<feature type="transmembrane region" description="Helical" evidence="9">
    <location>
        <begin position="401"/>
        <end position="422"/>
    </location>
</feature>
<feature type="transmembrane region" description="Helical" evidence="9">
    <location>
        <begin position="274"/>
        <end position="293"/>
    </location>
</feature>
<feature type="transmembrane region" description="Helical" evidence="9">
    <location>
        <begin position="434"/>
        <end position="452"/>
    </location>
</feature>
<evidence type="ECO:0000256" key="4">
    <source>
        <dbReference type="ARBA" id="ARBA00022502"/>
    </source>
</evidence>
<dbReference type="PANTHER" id="PTHR13121:SF0">
    <property type="entry name" value="PHOSPHATIDYLINOSITOL GLYCAN ANCHOR BIOSYNTHESIS CLASS U PROTEIN"/>
    <property type="match status" value="1"/>
</dbReference>
<dbReference type="InterPro" id="IPR009600">
    <property type="entry name" value="PIG-U"/>
</dbReference>
<evidence type="ECO:0000313" key="11">
    <source>
        <dbReference type="RefSeq" id="XP_010476247.1"/>
    </source>
</evidence>
<name>A0ABM0WU90_CAMSA</name>
<dbReference type="PANTHER" id="PTHR13121">
    <property type="entry name" value="GPI TRANSAMIDASE COMPONENT PIG-U"/>
    <property type="match status" value="1"/>
</dbReference>
<evidence type="ECO:0000256" key="3">
    <source>
        <dbReference type="ARBA" id="ARBA00010026"/>
    </source>
</evidence>
<evidence type="ECO:0000313" key="10">
    <source>
        <dbReference type="Proteomes" id="UP000694864"/>
    </source>
</evidence>
<feature type="transmembrane region" description="Helical" evidence="9">
    <location>
        <begin position="166"/>
        <end position="191"/>
    </location>
</feature>
<evidence type="ECO:0000256" key="1">
    <source>
        <dbReference type="ARBA" id="ARBA00004477"/>
    </source>
</evidence>
<feature type="transmembrane region" description="Helical" evidence="9">
    <location>
        <begin position="337"/>
        <end position="356"/>
    </location>
</feature>
<keyword evidence="7 9" id="KW-1133">Transmembrane helix</keyword>
<feature type="transmembrane region" description="Helical" evidence="9">
    <location>
        <begin position="305"/>
        <end position="325"/>
    </location>
</feature>
<reference evidence="11" key="2">
    <citation type="submission" date="2025-08" db="UniProtKB">
        <authorList>
            <consortium name="RefSeq"/>
        </authorList>
    </citation>
    <scope>IDENTIFICATION</scope>
    <source>
        <tissue evidence="11">Leaf</tissue>
    </source>
</reference>
<dbReference type="Proteomes" id="UP000694864">
    <property type="component" value="Chromosome 17"/>
</dbReference>
<organism evidence="10 11">
    <name type="scientific">Camelina sativa</name>
    <name type="common">False flax</name>
    <name type="synonym">Myagrum sativum</name>
    <dbReference type="NCBI Taxonomy" id="90675"/>
    <lineage>
        <taxon>Eukaryota</taxon>
        <taxon>Viridiplantae</taxon>
        <taxon>Streptophyta</taxon>
        <taxon>Embryophyta</taxon>
        <taxon>Tracheophyta</taxon>
        <taxon>Spermatophyta</taxon>
        <taxon>Magnoliopsida</taxon>
        <taxon>eudicotyledons</taxon>
        <taxon>Gunneridae</taxon>
        <taxon>Pentapetalae</taxon>
        <taxon>rosids</taxon>
        <taxon>malvids</taxon>
        <taxon>Brassicales</taxon>
        <taxon>Brassicaceae</taxon>
        <taxon>Camelineae</taxon>
        <taxon>Camelina</taxon>
    </lineage>
</organism>
<keyword evidence="8 9" id="KW-0472">Membrane</keyword>
<proteinExistence type="inferred from homology"/>
<dbReference type="RefSeq" id="XP_010476247.1">
    <property type="nucleotide sequence ID" value="XM_010477945.2"/>
</dbReference>
<feature type="transmembrane region" description="Helical" evidence="9">
    <location>
        <begin position="363"/>
        <end position="381"/>
    </location>
</feature>
<evidence type="ECO:0000256" key="8">
    <source>
        <dbReference type="ARBA" id="ARBA00023136"/>
    </source>
</evidence>
<reference evidence="10" key="1">
    <citation type="journal article" date="2014" name="Nat. Commun.">
        <title>The emerging biofuel crop Camelina sativa retains a highly undifferentiated hexaploid genome structure.</title>
        <authorList>
            <person name="Kagale S."/>
            <person name="Koh C."/>
            <person name="Nixon J."/>
            <person name="Bollina V."/>
            <person name="Clarke W.E."/>
            <person name="Tuteja R."/>
            <person name="Spillane C."/>
            <person name="Robinson S.J."/>
            <person name="Links M.G."/>
            <person name="Clarke C."/>
            <person name="Higgins E.E."/>
            <person name="Huebert T."/>
            <person name="Sharpe A.G."/>
            <person name="Parkin I.A."/>
        </authorList>
    </citation>
    <scope>NUCLEOTIDE SEQUENCE [LARGE SCALE GENOMIC DNA]</scope>
    <source>
        <strain evidence="10">cv. DH55</strain>
    </source>
</reference>
<evidence type="ECO:0000256" key="2">
    <source>
        <dbReference type="ARBA" id="ARBA00004687"/>
    </source>
</evidence>
<sequence>MADVGGDMAEKELEKPTYGFWIWVMGSVILRLFFIFFFPENFKLSSRPEVSTPLTSVRRLAEGYWLKQSSMSPYAGSMYHGSPLLLSVLGPLTSQRIEGQSSHHLCSLVFVFADILSALLLRAIGHKLQKTCRMNLKRLGVLRPSGGRGILPCGDIAALVYLWNPFTILSCVGLSTSPIENLAVIVSLYGAVTRRVPLAAFGLIIATHLSLYPASLAIPLILLLGYGLDAPPLKIFLHSRDRGVETGSTFDVSKQDKLTRTTQLPFLWRTVLHFVFWLLLLSICLLVLCSLSLKQYGGLEEMFKRTYSFILSIEDLSPNIGVFWYFFAEAFEFSRNYLLIVFNLYILLTSLPPLAFRFKHRPCFLAFAYLVMSSIIKSYPSGGDAALYLSLWALFVNELSAMNNLFFILCGHIGFSLLSPVVHNIWIWRGTGNANFYFGNAIGYAGFQFMFVEESVNAMLDHDKALEKATSNHKLVTKSTLCVFFFDHYCKYFRLCMGFIYIIFLFY</sequence>
<dbReference type="Pfam" id="PF06728">
    <property type="entry name" value="PIG-U"/>
    <property type="match status" value="1"/>
</dbReference>
<protein>
    <submittedName>
        <fullName evidence="11">Phosphatidylinositol glycan anchor biosynthesis class U protein-like isoform X1</fullName>
    </submittedName>
</protein>
<comment type="similarity">
    <text evidence="3">Belongs to the PIGU family.</text>
</comment>
<feature type="transmembrane region" description="Helical" evidence="9">
    <location>
        <begin position="489"/>
        <end position="506"/>
    </location>
</feature>
<keyword evidence="4" id="KW-0337">GPI-anchor biosynthesis</keyword>